<evidence type="ECO:0000313" key="4">
    <source>
        <dbReference type="EMBL" id="KAL1510998.1"/>
    </source>
</evidence>
<dbReference type="AlphaFoldDB" id="A0AB34J2V0"/>
<feature type="domain" description="BD-FAE-like" evidence="3">
    <location>
        <begin position="85"/>
        <end position="185"/>
    </location>
</feature>
<sequence>MASRAAQAASLLLLHRLLSHIERDTDGFVLRNLPLRLRHLVRHRGKPFADALVNALLAAALPLLQPPRLRAVHAHEHHVAPGLVLDVFRPALPPPAPLLLFVHGGIWTLGERRQYRAFGQRLAAEGMVAVVVGYRTWPEAGASEQVRAVRAALAFAKAHAASWGGEASRVYLSGQSSGANVSALALIGSASVSCAGFIGSAPPRRRRAPARRAPPQRRPPPRAVGGCYDVVAHFAYESRRGVEQASMLEPACAPLEEHSPLLLVRRHRRPLACERVLLLHGEHDVTVPPSSSALFALELVRLGQQASYIPLHADAHLSFLIDASLGRDCELLVHLKRFCSENGNVARL</sequence>
<evidence type="ECO:0000313" key="5">
    <source>
        <dbReference type="Proteomes" id="UP001515480"/>
    </source>
</evidence>
<dbReference type="InterPro" id="IPR049492">
    <property type="entry name" value="BD-FAE-like_dom"/>
</dbReference>
<feature type="region of interest" description="Disordered" evidence="2">
    <location>
        <begin position="202"/>
        <end position="222"/>
    </location>
</feature>
<evidence type="ECO:0000256" key="1">
    <source>
        <dbReference type="ARBA" id="ARBA00022801"/>
    </source>
</evidence>
<proteinExistence type="predicted"/>
<organism evidence="4 5">
    <name type="scientific">Prymnesium parvum</name>
    <name type="common">Toxic golden alga</name>
    <dbReference type="NCBI Taxonomy" id="97485"/>
    <lineage>
        <taxon>Eukaryota</taxon>
        <taxon>Haptista</taxon>
        <taxon>Haptophyta</taxon>
        <taxon>Prymnesiophyceae</taxon>
        <taxon>Prymnesiales</taxon>
        <taxon>Prymnesiaceae</taxon>
        <taxon>Prymnesium</taxon>
    </lineage>
</organism>
<dbReference type="InterPro" id="IPR029058">
    <property type="entry name" value="AB_hydrolase_fold"/>
</dbReference>
<dbReference type="Proteomes" id="UP001515480">
    <property type="component" value="Unassembled WGS sequence"/>
</dbReference>
<evidence type="ECO:0000256" key="2">
    <source>
        <dbReference type="SAM" id="MobiDB-lite"/>
    </source>
</evidence>
<comment type="caution">
    <text evidence="4">The sequence shown here is derived from an EMBL/GenBank/DDBJ whole genome shotgun (WGS) entry which is preliminary data.</text>
</comment>
<dbReference type="Gene3D" id="3.40.50.1820">
    <property type="entry name" value="alpha/beta hydrolase"/>
    <property type="match status" value="1"/>
</dbReference>
<name>A0AB34J2V0_PRYPA</name>
<reference evidence="4 5" key="1">
    <citation type="journal article" date="2024" name="Science">
        <title>Giant polyketide synthase enzymes in the biosynthesis of giant marine polyether toxins.</title>
        <authorList>
            <person name="Fallon T.R."/>
            <person name="Shende V.V."/>
            <person name="Wierzbicki I.H."/>
            <person name="Pendleton A.L."/>
            <person name="Watervoot N.F."/>
            <person name="Auber R.P."/>
            <person name="Gonzalez D.J."/>
            <person name="Wisecaver J.H."/>
            <person name="Moore B.S."/>
        </authorList>
    </citation>
    <scope>NUCLEOTIDE SEQUENCE [LARGE SCALE GENOMIC DNA]</scope>
    <source>
        <strain evidence="4 5">12B1</strain>
    </source>
</reference>
<protein>
    <recommendedName>
        <fullName evidence="3">BD-FAE-like domain-containing protein</fullName>
    </recommendedName>
</protein>
<dbReference type="EMBL" id="JBGBPQ010000014">
    <property type="protein sequence ID" value="KAL1510998.1"/>
    <property type="molecule type" value="Genomic_DNA"/>
</dbReference>
<keyword evidence="5" id="KW-1185">Reference proteome</keyword>
<evidence type="ECO:0000259" key="3">
    <source>
        <dbReference type="Pfam" id="PF20434"/>
    </source>
</evidence>
<dbReference type="PANTHER" id="PTHR48081:SF33">
    <property type="entry name" value="KYNURENINE FORMAMIDASE"/>
    <property type="match status" value="1"/>
</dbReference>
<dbReference type="Pfam" id="PF20434">
    <property type="entry name" value="BD-FAE"/>
    <property type="match status" value="1"/>
</dbReference>
<gene>
    <name evidence="4" type="ORF">AB1Y20_005823</name>
</gene>
<keyword evidence="1" id="KW-0378">Hydrolase</keyword>
<dbReference type="GO" id="GO:0016787">
    <property type="term" value="F:hydrolase activity"/>
    <property type="evidence" value="ECO:0007669"/>
    <property type="project" value="UniProtKB-KW"/>
</dbReference>
<accession>A0AB34J2V0</accession>
<dbReference type="PANTHER" id="PTHR48081">
    <property type="entry name" value="AB HYDROLASE SUPERFAMILY PROTEIN C4A8.06C"/>
    <property type="match status" value="1"/>
</dbReference>
<dbReference type="InterPro" id="IPR050300">
    <property type="entry name" value="GDXG_lipolytic_enzyme"/>
</dbReference>
<dbReference type="SUPFAM" id="SSF53474">
    <property type="entry name" value="alpha/beta-Hydrolases"/>
    <property type="match status" value="1"/>
</dbReference>